<dbReference type="GO" id="GO:0005524">
    <property type="term" value="F:ATP binding"/>
    <property type="evidence" value="ECO:0007669"/>
    <property type="project" value="UniProtKB-KW"/>
</dbReference>
<dbReference type="PROSITE" id="PS50893">
    <property type="entry name" value="ABC_TRANSPORTER_2"/>
    <property type="match status" value="1"/>
</dbReference>
<dbReference type="InterPro" id="IPR027417">
    <property type="entry name" value="P-loop_NTPase"/>
</dbReference>
<dbReference type="Pfam" id="PF08352">
    <property type="entry name" value="oligo_HPY"/>
    <property type="match status" value="1"/>
</dbReference>
<dbReference type="Gene3D" id="3.40.50.300">
    <property type="entry name" value="P-loop containing nucleotide triphosphate hydrolases"/>
    <property type="match status" value="1"/>
</dbReference>
<dbReference type="CDD" id="cd03257">
    <property type="entry name" value="ABC_NikE_OppD_transporters"/>
    <property type="match status" value="1"/>
</dbReference>
<dbReference type="SUPFAM" id="SSF52540">
    <property type="entry name" value="P-loop containing nucleoside triphosphate hydrolases"/>
    <property type="match status" value="1"/>
</dbReference>
<dbReference type="NCBIfam" id="TIGR01727">
    <property type="entry name" value="oligo_HPY"/>
    <property type="match status" value="1"/>
</dbReference>
<dbReference type="GO" id="GO:0016887">
    <property type="term" value="F:ATP hydrolysis activity"/>
    <property type="evidence" value="ECO:0007669"/>
    <property type="project" value="InterPro"/>
</dbReference>
<evidence type="ECO:0000256" key="4">
    <source>
        <dbReference type="ARBA" id="ARBA00022840"/>
    </source>
</evidence>
<comment type="similarity">
    <text evidence="1">Belongs to the ABC transporter superfamily.</text>
</comment>
<evidence type="ECO:0000256" key="1">
    <source>
        <dbReference type="ARBA" id="ARBA00005417"/>
    </source>
</evidence>
<dbReference type="Pfam" id="PF00005">
    <property type="entry name" value="ABC_tran"/>
    <property type="match status" value="1"/>
</dbReference>
<organism evidence="6 7">
    <name type="scientific">Leptospira wolbachii serovar Codice str. CDC</name>
    <dbReference type="NCBI Taxonomy" id="1218599"/>
    <lineage>
        <taxon>Bacteria</taxon>
        <taxon>Pseudomonadati</taxon>
        <taxon>Spirochaetota</taxon>
        <taxon>Spirochaetia</taxon>
        <taxon>Leptospirales</taxon>
        <taxon>Leptospiraceae</taxon>
        <taxon>Leptospira</taxon>
    </lineage>
</organism>
<gene>
    <name evidence="6" type="primary">appF</name>
    <name evidence="6" type="ORF">LEP1GSC195_2984</name>
</gene>
<comment type="caution">
    <text evidence="6">The sequence shown here is derived from an EMBL/GenBank/DDBJ whole genome shotgun (WGS) entry which is preliminary data.</text>
</comment>
<dbReference type="InterPro" id="IPR003593">
    <property type="entry name" value="AAA+_ATPase"/>
</dbReference>
<accession>R9A545</accession>
<name>R9A545_9LEPT</name>
<evidence type="ECO:0000256" key="2">
    <source>
        <dbReference type="ARBA" id="ARBA00022448"/>
    </source>
</evidence>
<dbReference type="AlphaFoldDB" id="R9A545"/>
<protein>
    <submittedName>
        <fullName evidence="6">Oligopeptide ABC transporter, ATP-binding protein AppF</fullName>
    </submittedName>
</protein>
<evidence type="ECO:0000313" key="7">
    <source>
        <dbReference type="Proteomes" id="UP000013984"/>
    </source>
</evidence>
<evidence type="ECO:0000313" key="6">
    <source>
        <dbReference type="EMBL" id="EOQ97301.1"/>
    </source>
</evidence>
<evidence type="ECO:0000259" key="5">
    <source>
        <dbReference type="PROSITE" id="PS50893"/>
    </source>
</evidence>
<reference evidence="6" key="1">
    <citation type="submission" date="2013-04" db="EMBL/GenBank/DDBJ databases">
        <authorList>
            <person name="Harkins D.M."/>
            <person name="Durkin A.S."/>
            <person name="Brinkac L.M."/>
            <person name="Haft D.H."/>
            <person name="Selengut J.D."/>
            <person name="Sanka R."/>
            <person name="DePew J."/>
            <person name="Purushe J."/>
            <person name="Galloway R.L."/>
            <person name="Vinetz J.M."/>
            <person name="Sutton G.G."/>
            <person name="Nierman W.C."/>
            <person name="Fouts D.E."/>
        </authorList>
    </citation>
    <scope>NUCLEOTIDE SEQUENCE [LARGE SCALE GENOMIC DNA]</scope>
    <source>
        <strain evidence="6">CDC</strain>
    </source>
</reference>
<keyword evidence="3" id="KW-0547">Nucleotide-binding</keyword>
<dbReference type="InterPro" id="IPR003439">
    <property type="entry name" value="ABC_transporter-like_ATP-bd"/>
</dbReference>
<proteinExistence type="inferred from homology"/>
<evidence type="ECO:0000256" key="3">
    <source>
        <dbReference type="ARBA" id="ARBA00022741"/>
    </source>
</evidence>
<dbReference type="GO" id="GO:0015833">
    <property type="term" value="P:peptide transport"/>
    <property type="evidence" value="ECO:0007669"/>
    <property type="project" value="InterPro"/>
</dbReference>
<dbReference type="InterPro" id="IPR050319">
    <property type="entry name" value="ABC_transp_ATP-bind"/>
</dbReference>
<dbReference type="SMART" id="SM00382">
    <property type="entry name" value="AAA"/>
    <property type="match status" value="1"/>
</dbReference>
<dbReference type="InterPro" id="IPR017871">
    <property type="entry name" value="ABC_transporter-like_CS"/>
</dbReference>
<dbReference type="FunFam" id="3.40.50.300:FF:000016">
    <property type="entry name" value="Oligopeptide ABC transporter ATP-binding component"/>
    <property type="match status" value="1"/>
</dbReference>
<dbReference type="PANTHER" id="PTHR43776:SF7">
    <property type="entry name" value="D,D-DIPEPTIDE TRANSPORT ATP-BINDING PROTEIN DDPF-RELATED"/>
    <property type="match status" value="1"/>
</dbReference>
<dbReference type="GO" id="GO:0055085">
    <property type="term" value="P:transmembrane transport"/>
    <property type="evidence" value="ECO:0007669"/>
    <property type="project" value="UniProtKB-ARBA"/>
</dbReference>
<keyword evidence="2" id="KW-0813">Transport</keyword>
<dbReference type="PROSITE" id="PS00211">
    <property type="entry name" value="ABC_TRANSPORTER_1"/>
    <property type="match status" value="1"/>
</dbReference>
<dbReference type="PANTHER" id="PTHR43776">
    <property type="entry name" value="TRANSPORT ATP-BINDING PROTEIN"/>
    <property type="match status" value="1"/>
</dbReference>
<dbReference type="InterPro" id="IPR013563">
    <property type="entry name" value="Oligopep_ABC_C"/>
</dbReference>
<feature type="domain" description="ABC transporter" evidence="5">
    <location>
        <begin position="7"/>
        <end position="257"/>
    </location>
</feature>
<dbReference type="STRING" id="1218599.LEP1GSC195_2984"/>
<dbReference type="Proteomes" id="UP000013984">
    <property type="component" value="Unassembled WGS sequence"/>
</dbReference>
<keyword evidence="7" id="KW-1185">Reference proteome</keyword>
<sequence length="323" mass="36322">MEERKVLNVKDLVVSYKQSQTLSFSSKRLVAVEGVSFSIPQGKILGLVGESGCGKSTIGRAILSLLPFDSGSIQFEDQEIKNIPKEKLKALKRKIQVVFQDPYSSLNPRFTIEEIITEGLQIHFPNLSLSEKKEKAIQALAEVNLPADILHRYPHEFSGGQRQRIAIARALILEPSLVVCDEAVSALDISTQAQVINNILLLREKYGLSYLFISHDLNIVKHVSDRIAVMYLGQIVEECSRDEITKAPLHPYTKALFSASFDLKDRTKVSQPLIGEIPSLMNKPRGCRFHTRCPIVQDICKTEEPVESFPTQTRRVKCHFPLK</sequence>
<keyword evidence="4 6" id="KW-0067">ATP-binding</keyword>
<dbReference type="EMBL" id="AOGZ02000014">
    <property type="protein sequence ID" value="EOQ97301.1"/>
    <property type="molecule type" value="Genomic_DNA"/>
</dbReference>